<evidence type="ECO:0000256" key="2">
    <source>
        <dbReference type="ARBA" id="ARBA00007511"/>
    </source>
</evidence>
<dbReference type="EMBL" id="QOQD01000001">
    <property type="protein sequence ID" value="RCL74712.1"/>
    <property type="molecule type" value="Genomic_DNA"/>
</dbReference>
<dbReference type="NCBIfam" id="TIGR03717">
    <property type="entry name" value="R_switched_YjbE"/>
    <property type="match status" value="1"/>
</dbReference>
<feature type="transmembrane region" description="Helical" evidence="6">
    <location>
        <begin position="167"/>
        <end position="185"/>
    </location>
</feature>
<dbReference type="InterPro" id="IPR022301">
    <property type="entry name" value="Integral_membrane_YjbE"/>
</dbReference>
<name>A0A368DSA0_9PROT</name>
<evidence type="ECO:0000256" key="1">
    <source>
        <dbReference type="ARBA" id="ARBA00004141"/>
    </source>
</evidence>
<protein>
    <submittedName>
        <fullName evidence="7">TerC family protein</fullName>
    </submittedName>
</protein>
<sequence length="228" mass="25026">MMTMFESIDFIPILQIIWIDLLLSGDNAVVIALACRGLPEKQKRIGLIFGVSTAIILRILFASIITLILDMPFIRTVGGILLIWIAIKLILPEDEKYDEKGGEAKTLWKVIFTIAIADAAMSLDNVLAVAAAAHGSIILIVFGILFSIPLLFIGSSFLLNIFTKFPVLIWFGGGLLGWIAGHLLFSDIGTQNLFTFISEDYILSASVACSVMVIVTARTIIKLKDNRR</sequence>
<keyword evidence="3 6" id="KW-0812">Transmembrane</keyword>
<evidence type="ECO:0000256" key="3">
    <source>
        <dbReference type="ARBA" id="ARBA00022692"/>
    </source>
</evidence>
<reference evidence="7 8" key="1">
    <citation type="journal article" date="2018" name="Microbiome">
        <title>Fine metagenomic profile of the Mediterranean stratified and mixed water columns revealed by assembly and recruitment.</title>
        <authorList>
            <person name="Haro-Moreno J.M."/>
            <person name="Lopez-Perez M."/>
            <person name="De La Torre J.R."/>
            <person name="Picazo A."/>
            <person name="Camacho A."/>
            <person name="Rodriguez-Valera F."/>
        </authorList>
    </citation>
    <scope>NUCLEOTIDE SEQUENCE [LARGE SCALE GENOMIC DNA]</scope>
    <source>
        <strain evidence="7">MED-G57</strain>
    </source>
</reference>
<dbReference type="PANTHER" id="PTHR30238:SF4">
    <property type="entry name" value="SLL1022 PROTEIN"/>
    <property type="match status" value="1"/>
</dbReference>
<dbReference type="AlphaFoldDB" id="A0A368DSA0"/>
<feature type="transmembrane region" description="Helical" evidence="6">
    <location>
        <begin position="73"/>
        <end position="91"/>
    </location>
</feature>
<evidence type="ECO:0000313" key="8">
    <source>
        <dbReference type="Proteomes" id="UP000253570"/>
    </source>
</evidence>
<feature type="transmembrane region" description="Helical" evidence="6">
    <location>
        <begin position="12"/>
        <end position="35"/>
    </location>
</feature>
<feature type="transmembrane region" description="Helical" evidence="6">
    <location>
        <begin position="201"/>
        <end position="221"/>
    </location>
</feature>
<evidence type="ECO:0000256" key="4">
    <source>
        <dbReference type="ARBA" id="ARBA00022989"/>
    </source>
</evidence>
<comment type="caution">
    <text evidence="7">The sequence shown here is derived from an EMBL/GenBank/DDBJ whole genome shotgun (WGS) entry which is preliminary data.</text>
</comment>
<keyword evidence="5 6" id="KW-0472">Membrane</keyword>
<dbReference type="PANTHER" id="PTHR30238">
    <property type="entry name" value="MEMBRANE BOUND PREDICTED REDOX MODULATOR"/>
    <property type="match status" value="1"/>
</dbReference>
<evidence type="ECO:0000313" key="7">
    <source>
        <dbReference type="EMBL" id="RCL74712.1"/>
    </source>
</evidence>
<dbReference type="GO" id="GO:0016020">
    <property type="term" value="C:membrane"/>
    <property type="evidence" value="ECO:0007669"/>
    <property type="project" value="UniProtKB-SubCell"/>
</dbReference>
<feature type="transmembrane region" description="Helical" evidence="6">
    <location>
        <begin position="137"/>
        <end position="160"/>
    </location>
</feature>
<proteinExistence type="inferred from homology"/>
<feature type="transmembrane region" description="Helical" evidence="6">
    <location>
        <begin position="111"/>
        <end position="131"/>
    </location>
</feature>
<keyword evidence="4 6" id="KW-1133">Transmembrane helix</keyword>
<comment type="subcellular location">
    <subcellularLocation>
        <location evidence="1">Membrane</location>
        <topology evidence="1">Multi-pass membrane protein</topology>
    </subcellularLocation>
</comment>
<organism evidence="7 8">
    <name type="scientific">PS1 clade bacterium</name>
    <dbReference type="NCBI Taxonomy" id="2175152"/>
    <lineage>
        <taxon>Bacteria</taxon>
        <taxon>Pseudomonadati</taxon>
        <taxon>Pseudomonadota</taxon>
        <taxon>Alphaproteobacteria</taxon>
        <taxon>PS1 clade</taxon>
    </lineage>
</organism>
<evidence type="ECO:0000256" key="6">
    <source>
        <dbReference type="SAM" id="Phobius"/>
    </source>
</evidence>
<feature type="transmembrane region" description="Helical" evidence="6">
    <location>
        <begin position="47"/>
        <end position="67"/>
    </location>
</feature>
<comment type="similarity">
    <text evidence="2">Belongs to the TerC family.</text>
</comment>
<dbReference type="Proteomes" id="UP000253570">
    <property type="component" value="Unassembled WGS sequence"/>
</dbReference>
<dbReference type="Pfam" id="PF03741">
    <property type="entry name" value="TerC"/>
    <property type="match status" value="1"/>
</dbReference>
<dbReference type="InterPro" id="IPR005496">
    <property type="entry name" value="Integral_membrane_TerC"/>
</dbReference>
<gene>
    <name evidence="7" type="ORF">DBW71_00785</name>
</gene>
<evidence type="ECO:0000256" key="5">
    <source>
        <dbReference type="ARBA" id="ARBA00023136"/>
    </source>
</evidence>
<accession>A0A368DSA0</accession>